<dbReference type="SUPFAM" id="SSF52540">
    <property type="entry name" value="P-loop containing nucleoside triphosphate hydrolases"/>
    <property type="match status" value="1"/>
</dbReference>
<dbReference type="Gene3D" id="3.40.50.300">
    <property type="entry name" value="P-loop containing nucleotide triphosphate hydrolases"/>
    <property type="match status" value="1"/>
</dbReference>
<keyword evidence="1" id="KW-0802">TPR repeat</keyword>
<proteinExistence type="predicted"/>
<dbReference type="InterPro" id="IPR011990">
    <property type="entry name" value="TPR-like_helical_dom_sf"/>
</dbReference>
<dbReference type="InterPro" id="IPR027417">
    <property type="entry name" value="P-loop_NTPase"/>
</dbReference>
<dbReference type="PANTHER" id="PTHR34301:SF8">
    <property type="entry name" value="ATPASE DOMAIN-CONTAINING PROTEIN"/>
    <property type="match status" value="1"/>
</dbReference>
<dbReference type="SMART" id="SM00028">
    <property type="entry name" value="TPR"/>
    <property type="match status" value="2"/>
</dbReference>
<dbReference type="InterPro" id="IPR049052">
    <property type="entry name" value="nSTAND1"/>
</dbReference>
<feature type="transmembrane region" description="Helical" evidence="2">
    <location>
        <begin position="634"/>
        <end position="655"/>
    </location>
</feature>
<dbReference type="Proteomes" id="UP000003835">
    <property type="component" value="Unassembled WGS sequence"/>
</dbReference>
<dbReference type="HOGENOM" id="CLU_386721_0_0_3"/>
<keyword evidence="5" id="KW-1185">Reference proteome</keyword>
<keyword evidence="2" id="KW-1133">Transmembrane helix</keyword>
<feature type="repeat" description="TPR" evidence="1">
    <location>
        <begin position="400"/>
        <end position="433"/>
    </location>
</feature>
<dbReference type="Pfam" id="PF20703">
    <property type="entry name" value="nSTAND1"/>
    <property type="match status" value="1"/>
</dbReference>
<dbReference type="EMBL" id="DS989842">
    <property type="protein sequence ID" value="EDX78158.1"/>
    <property type="molecule type" value="Genomic_DNA"/>
</dbReference>
<name>B4VJ63_9CYAN</name>
<evidence type="ECO:0000256" key="2">
    <source>
        <dbReference type="SAM" id="Phobius"/>
    </source>
</evidence>
<gene>
    <name evidence="4" type="ORF">MC7420_7896</name>
</gene>
<evidence type="ECO:0000313" key="5">
    <source>
        <dbReference type="Proteomes" id="UP000003835"/>
    </source>
</evidence>
<dbReference type="Gene3D" id="1.25.40.10">
    <property type="entry name" value="Tetratricopeptide repeat domain"/>
    <property type="match status" value="1"/>
</dbReference>
<evidence type="ECO:0000259" key="3">
    <source>
        <dbReference type="Pfam" id="PF20703"/>
    </source>
</evidence>
<evidence type="ECO:0000256" key="1">
    <source>
        <dbReference type="PROSITE-ProRule" id="PRU00339"/>
    </source>
</evidence>
<dbReference type="PANTHER" id="PTHR34301">
    <property type="entry name" value="DNA-BINDING PROTEIN-RELATED"/>
    <property type="match status" value="1"/>
</dbReference>
<protein>
    <submittedName>
        <fullName evidence="4">Tetratricopeptide repeat domain protein</fullName>
    </submittedName>
</protein>
<feature type="transmembrane region" description="Helical" evidence="2">
    <location>
        <begin position="667"/>
        <end position="688"/>
    </location>
</feature>
<reference evidence="4 5" key="1">
    <citation type="submission" date="2008-07" db="EMBL/GenBank/DDBJ databases">
        <authorList>
            <person name="Tandeau de Marsac N."/>
            <person name="Ferriera S."/>
            <person name="Johnson J."/>
            <person name="Kravitz S."/>
            <person name="Beeson K."/>
            <person name="Sutton G."/>
            <person name="Rogers Y.-H."/>
            <person name="Friedman R."/>
            <person name="Frazier M."/>
            <person name="Venter J.C."/>
        </authorList>
    </citation>
    <scope>NUCLEOTIDE SEQUENCE [LARGE SCALE GENOMIC DNA]</scope>
    <source>
        <strain evidence="4 5">PCC 7420</strain>
    </source>
</reference>
<dbReference type="SUPFAM" id="SSF48452">
    <property type="entry name" value="TPR-like"/>
    <property type="match status" value="1"/>
</dbReference>
<dbReference type="STRING" id="118168.MC7420_7896"/>
<dbReference type="RefSeq" id="WP_006098594.1">
    <property type="nucleotide sequence ID" value="NZ_DS989842.1"/>
</dbReference>
<accession>B4VJ63</accession>
<sequence>MTLLTVNPYKVGPPVTGTDFYGRTELLSKVCQALIRSNVVLLQGQRRIGKTSFLQRLPNFLSNQAGQARLILPMVPVAFEIQEYLQVPPLLPIIFDIQRYVQDTLPQFQQHLANTIAKEIQLPVPSLSEWESNPILFRDVWLPQVFERLDKKGLVIIVDEFDNLGEQTGNRANEELVPFLGQLVAGEQRLKWIFTVGRHIGRLPIQYDPIVSPAVQFRLSFLSKQEAEKLIINPASELLTYEPNAIERIYQLTSGHPHLTQALCSEVFERVVFEEERDIATVEDVETVIPHVLKAYEGAIASIVRVPALEERVLAAVAQLTSEEKAACREEIIELLLANRIRLERDELTDTLDSLLAWELLVGDVQGVRIAIEIIRIWITKNVSLEPSREEEIDIQYILAQSRYEFAEKARQAGKYNLAIKDYQEALEYIPNYCEALRGLTEAYRLSGDLAGRADTLQKLYLHKRNVMPELVEALVDYAQQSEKEGEFSIAAEQYEKLLKLQNREVWQQKLEKSLMIEWQRCIQEAQDYLDSNKTLQYKPADEFQQLQEISKKLIKAYKNLENKLNAFTNFEICHKIKGEEEIVLNRIIVSASKLRKEWKEVYRVCKNLEDVGFELKQSEKDALKQAAHSYFNIYIVFILVSITIACVFIGIKINLIKLISYIVDPLLSPIIIFAVILILMAIALTILQSMLQRVEPLSFQVSKFFLRLHFGDR</sequence>
<keyword evidence="2" id="KW-0812">Transmembrane</keyword>
<dbReference type="PROSITE" id="PS50005">
    <property type="entry name" value="TPR"/>
    <property type="match status" value="1"/>
</dbReference>
<feature type="domain" description="Novel STAND NTPase 1" evidence="3">
    <location>
        <begin position="20"/>
        <end position="412"/>
    </location>
</feature>
<organism evidence="4 5">
    <name type="scientific">Coleofasciculus chthonoplastes PCC 7420</name>
    <dbReference type="NCBI Taxonomy" id="118168"/>
    <lineage>
        <taxon>Bacteria</taxon>
        <taxon>Bacillati</taxon>
        <taxon>Cyanobacteriota</taxon>
        <taxon>Cyanophyceae</taxon>
        <taxon>Coleofasciculales</taxon>
        <taxon>Coleofasciculaceae</taxon>
        <taxon>Coleofasciculus</taxon>
    </lineage>
</organism>
<evidence type="ECO:0000313" key="4">
    <source>
        <dbReference type="EMBL" id="EDX78158.1"/>
    </source>
</evidence>
<dbReference type="AlphaFoldDB" id="B4VJ63"/>
<dbReference type="InterPro" id="IPR019734">
    <property type="entry name" value="TPR_rpt"/>
</dbReference>
<keyword evidence="2" id="KW-0472">Membrane</keyword>
<dbReference type="eggNOG" id="COG1672">
    <property type="taxonomic scope" value="Bacteria"/>
</dbReference>